<dbReference type="Proteomes" id="UP001066276">
    <property type="component" value="Chromosome 2_2"/>
</dbReference>
<keyword evidence="2" id="KW-1185">Reference proteome</keyword>
<dbReference type="Gene3D" id="1.10.287.3160">
    <property type="match status" value="1"/>
</dbReference>
<proteinExistence type="predicted"/>
<protein>
    <submittedName>
        <fullName evidence="1">Uncharacterized protein</fullName>
    </submittedName>
</protein>
<accession>A0AAV7UY54</accession>
<gene>
    <name evidence="1" type="ORF">NDU88_003330</name>
</gene>
<comment type="caution">
    <text evidence="1">The sequence shown here is derived from an EMBL/GenBank/DDBJ whole genome shotgun (WGS) entry which is preliminary data.</text>
</comment>
<dbReference type="AlphaFoldDB" id="A0AAV7UY54"/>
<dbReference type="EMBL" id="JANPWB010000004">
    <property type="protein sequence ID" value="KAJ1194035.1"/>
    <property type="molecule type" value="Genomic_DNA"/>
</dbReference>
<evidence type="ECO:0000313" key="1">
    <source>
        <dbReference type="EMBL" id="KAJ1194035.1"/>
    </source>
</evidence>
<evidence type="ECO:0000313" key="2">
    <source>
        <dbReference type="Proteomes" id="UP001066276"/>
    </source>
</evidence>
<sequence length="111" mass="12386">MHFKPHVTPSLKCRKRIQLNAHKGEHPSTSVKNFDLIAELMQEGVDVLDLLGYLEEQSKFLTDISADIIKAASVASSSAVMACRHACFQDWKADFAEKSSQMKLPLRQLTG</sequence>
<reference evidence="1" key="1">
    <citation type="journal article" date="2022" name="bioRxiv">
        <title>Sequencing and chromosome-scale assembly of the giantPleurodeles waltlgenome.</title>
        <authorList>
            <person name="Brown T."/>
            <person name="Elewa A."/>
            <person name="Iarovenko S."/>
            <person name="Subramanian E."/>
            <person name="Araus A.J."/>
            <person name="Petzold A."/>
            <person name="Susuki M."/>
            <person name="Suzuki K.-i.T."/>
            <person name="Hayashi T."/>
            <person name="Toyoda A."/>
            <person name="Oliveira C."/>
            <person name="Osipova E."/>
            <person name="Leigh N.D."/>
            <person name="Simon A."/>
            <person name="Yun M.H."/>
        </authorList>
    </citation>
    <scope>NUCLEOTIDE SEQUENCE</scope>
    <source>
        <strain evidence="1">20211129_DDA</strain>
        <tissue evidence="1">Liver</tissue>
    </source>
</reference>
<name>A0AAV7UY54_PLEWA</name>
<organism evidence="1 2">
    <name type="scientific">Pleurodeles waltl</name>
    <name type="common">Iberian ribbed newt</name>
    <dbReference type="NCBI Taxonomy" id="8319"/>
    <lineage>
        <taxon>Eukaryota</taxon>
        <taxon>Metazoa</taxon>
        <taxon>Chordata</taxon>
        <taxon>Craniata</taxon>
        <taxon>Vertebrata</taxon>
        <taxon>Euteleostomi</taxon>
        <taxon>Amphibia</taxon>
        <taxon>Batrachia</taxon>
        <taxon>Caudata</taxon>
        <taxon>Salamandroidea</taxon>
        <taxon>Salamandridae</taxon>
        <taxon>Pleurodelinae</taxon>
        <taxon>Pleurodeles</taxon>
    </lineage>
</organism>